<evidence type="ECO:0000313" key="2">
    <source>
        <dbReference type="Proteomes" id="UP000054342"/>
    </source>
</evidence>
<sequence length="157" mass="18036">MFFDVTMACSRAAWCLAQRTLPESDHFHLQHRGMAMSKLRQRLSRVKENILFTMDYMLNISYMTKGDAAFKIHLTAFKNVANSYLSARKANDEITGVVSHRLRSWEALDGYRNGVDVFRQRLQNDTSQAVVRLTHIYDVLSWQQCQMLAGANQASLS</sequence>
<organism evidence="1 2">
    <name type="scientific">Exophiala xenobiotica</name>
    <dbReference type="NCBI Taxonomy" id="348802"/>
    <lineage>
        <taxon>Eukaryota</taxon>
        <taxon>Fungi</taxon>
        <taxon>Dikarya</taxon>
        <taxon>Ascomycota</taxon>
        <taxon>Pezizomycotina</taxon>
        <taxon>Eurotiomycetes</taxon>
        <taxon>Chaetothyriomycetidae</taxon>
        <taxon>Chaetothyriales</taxon>
        <taxon>Herpotrichiellaceae</taxon>
        <taxon>Exophiala</taxon>
    </lineage>
</organism>
<dbReference type="RefSeq" id="XP_013310604.1">
    <property type="nucleotide sequence ID" value="XM_013455150.1"/>
</dbReference>
<dbReference type="HOGENOM" id="CLU_1677909_0_0_1"/>
<name>A0A0D2E5Q7_9EURO</name>
<dbReference type="AlphaFoldDB" id="A0A0D2E5Q7"/>
<protein>
    <submittedName>
        <fullName evidence="1">Uncharacterized protein</fullName>
    </submittedName>
</protein>
<keyword evidence="2" id="KW-1185">Reference proteome</keyword>
<dbReference type="GeneID" id="25333552"/>
<dbReference type="Proteomes" id="UP000054342">
    <property type="component" value="Unassembled WGS sequence"/>
</dbReference>
<evidence type="ECO:0000313" key="1">
    <source>
        <dbReference type="EMBL" id="KIW50020.1"/>
    </source>
</evidence>
<proteinExistence type="predicted"/>
<reference evidence="1 2" key="1">
    <citation type="submission" date="2015-01" db="EMBL/GenBank/DDBJ databases">
        <title>The Genome Sequence of Exophiala xenobiotica CBS118157.</title>
        <authorList>
            <consortium name="The Broad Institute Genomics Platform"/>
            <person name="Cuomo C."/>
            <person name="de Hoog S."/>
            <person name="Gorbushina A."/>
            <person name="Stielow B."/>
            <person name="Teixiera M."/>
            <person name="Abouelleil A."/>
            <person name="Chapman S.B."/>
            <person name="Priest M."/>
            <person name="Young S.K."/>
            <person name="Wortman J."/>
            <person name="Nusbaum C."/>
            <person name="Birren B."/>
        </authorList>
    </citation>
    <scope>NUCLEOTIDE SEQUENCE [LARGE SCALE GENOMIC DNA]</scope>
    <source>
        <strain evidence="1 2">CBS 118157</strain>
    </source>
</reference>
<gene>
    <name evidence="1" type="ORF">PV05_11644</name>
</gene>
<dbReference type="EMBL" id="KN847323">
    <property type="protein sequence ID" value="KIW50020.1"/>
    <property type="molecule type" value="Genomic_DNA"/>
</dbReference>
<accession>A0A0D2E5Q7</accession>
<dbReference type="OrthoDB" id="4130961at2759"/>